<dbReference type="AlphaFoldDB" id="A0AB35XE74"/>
<reference evidence="2" key="1">
    <citation type="submission" date="2024-02" db="EMBL/GenBank/DDBJ databases">
        <title>Bacterial skin colonization with Propionibacterium avidum as a risk factor for Periprosthetic Joint Infections - a single-center prospective study.</title>
        <authorList>
            <person name="Achermann Y."/>
        </authorList>
    </citation>
    <scope>NUCLEOTIDE SEQUENCE</scope>
    <source>
        <strain evidence="2">PAVI-2017310195</strain>
    </source>
</reference>
<protein>
    <submittedName>
        <fullName evidence="2">Uncharacterized protein</fullName>
    </submittedName>
</protein>
<keyword evidence="1" id="KW-0812">Transmembrane</keyword>
<comment type="caution">
    <text evidence="2">The sequence shown here is derived from an EMBL/GenBank/DDBJ whole genome shotgun (WGS) entry which is preliminary data.</text>
</comment>
<accession>A0AB35XE74</accession>
<feature type="transmembrane region" description="Helical" evidence="1">
    <location>
        <begin position="30"/>
        <end position="49"/>
    </location>
</feature>
<evidence type="ECO:0000313" key="2">
    <source>
        <dbReference type="EMBL" id="MEH1545634.1"/>
    </source>
</evidence>
<proteinExistence type="predicted"/>
<feature type="transmembrane region" description="Helical" evidence="1">
    <location>
        <begin position="7"/>
        <end position="24"/>
    </location>
</feature>
<dbReference type="EMBL" id="JBAKUA010000001">
    <property type="protein sequence ID" value="MEH1545634.1"/>
    <property type="molecule type" value="Genomic_DNA"/>
</dbReference>
<keyword evidence="1" id="KW-0472">Membrane</keyword>
<organism evidence="2 3">
    <name type="scientific">Cutibacterium avidum</name>
    <dbReference type="NCBI Taxonomy" id="33010"/>
    <lineage>
        <taxon>Bacteria</taxon>
        <taxon>Bacillati</taxon>
        <taxon>Actinomycetota</taxon>
        <taxon>Actinomycetes</taxon>
        <taxon>Propionibacteriales</taxon>
        <taxon>Propionibacteriaceae</taxon>
        <taxon>Cutibacterium</taxon>
    </lineage>
</organism>
<gene>
    <name evidence="2" type="ORF">V7F78_01070</name>
</gene>
<evidence type="ECO:0000256" key="1">
    <source>
        <dbReference type="SAM" id="Phobius"/>
    </source>
</evidence>
<dbReference type="Proteomes" id="UP001309299">
    <property type="component" value="Unassembled WGS sequence"/>
</dbReference>
<dbReference type="RefSeq" id="WP_016667586.1">
    <property type="nucleotide sequence ID" value="NZ_AP024308.1"/>
</dbReference>
<keyword evidence="1" id="KW-1133">Transmembrane helix</keyword>
<evidence type="ECO:0000313" key="3">
    <source>
        <dbReference type="Proteomes" id="UP001309299"/>
    </source>
</evidence>
<name>A0AB35XE74_9ACTN</name>
<sequence>MNVKKTIHTIIVVFLVVFCLYYAFTDPAGTARVIRGFFSGLFGFIRALGGQS</sequence>